<dbReference type="EMBL" id="JBJVNE010000004">
    <property type="protein sequence ID" value="MFM9646319.1"/>
    <property type="molecule type" value="Genomic_DNA"/>
</dbReference>
<evidence type="ECO:0000313" key="4">
    <source>
        <dbReference type="Proteomes" id="UP001631993"/>
    </source>
</evidence>
<name>A0ABW9IET5_STRGJ</name>
<protein>
    <recommendedName>
        <fullName evidence="5">HEAT repeat domain-containing protein</fullName>
    </recommendedName>
</protein>
<accession>A0ABW9IET5</accession>
<feature type="compositionally biased region" description="Low complexity" evidence="1">
    <location>
        <begin position="230"/>
        <end position="239"/>
    </location>
</feature>
<organism evidence="3 4">
    <name type="scientific">Streptomyces galilaeus</name>
    <dbReference type="NCBI Taxonomy" id="33899"/>
    <lineage>
        <taxon>Bacteria</taxon>
        <taxon>Bacillati</taxon>
        <taxon>Actinomycetota</taxon>
        <taxon>Actinomycetes</taxon>
        <taxon>Kitasatosporales</taxon>
        <taxon>Streptomycetaceae</taxon>
        <taxon>Streptomyces</taxon>
    </lineage>
</organism>
<dbReference type="RefSeq" id="WP_369280080.1">
    <property type="nucleotide sequence ID" value="NZ_JBJVMW010000003.1"/>
</dbReference>
<gene>
    <name evidence="3" type="ORF">ACKI1S_09245</name>
</gene>
<keyword evidence="2" id="KW-1133">Transmembrane helix</keyword>
<proteinExistence type="predicted"/>
<dbReference type="Proteomes" id="UP001631993">
    <property type="component" value="Unassembled WGS sequence"/>
</dbReference>
<feature type="transmembrane region" description="Helical" evidence="2">
    <location>
        <begin position="303"/>
        <end position="321"/>
    </location>
</feature>
<keyword evidence="2" id="KW-0812">Transmembrane</keyword>
<keyword evidence="4" id="KW-1185">Reference proteome</keyword>
<feature type="compositionally biased region" description="Low complexity" evidence="1">
    <location>
        <begin position="54"/>
        <end position="63"/>
    </location>
</feature>
<evidence type="ECO:0008006" key="5">
    <source>
        <dbReference type="Google" id="ProtNLM"/>
    </source>
</evidence>
<evidence type="ECO:0000256" key="2">
    <source>
        <dbReference type="SAM" id="Phobius"/>
    </source>
</evidence>
<evidence type="ECO:0000256" key="1">
    <source>
        <dbReference type="SAM" id="MobiDB-lite"/>
    </source>
</evidence>
<reference evidence="3 4" key="1">
    <citation type="submission" date="2024-12" db="EMBL/GenBank/DDBJ databases">
        <title>Forecasting of Potato common scab and diversities of Pathogenic streptomyces spp. in china.</title>
        <authorList>
            <person name="Handique U."/>
            <person name="Wu J."/>
        </authorList>
    </citation>
    <scope>NUCLEOTIDE SEQUENCE [LARGE SCALE GENOMIC DNA]</scope>
    <source>
        <strain evidence="3 4">ZRIMU1585</strain>
    </source>
</reference>
<feature type="transmembrane region" description="Helical" evidence="2">
    <location>
        <begin position="341"/>
        <end position="363"/>
    </location>
</feature>
<evidence type="ECO:0000313" key="3">
    <source>
        <dbReference type="EMBL" id="MFM9646319.1"/>
    </source>
</evidence>
<sequence>MITRSTQPGPDPAVTSFPPLTGTDRGSTPGDGTPSPAEVSRTSHPHPDPHPDSGSDPAPDPVDGLLNAVAAHRSLEDVALLISLLEESEEGRRAAADVLRAIGTDRPVEDVTRLVAVLSRPPHDAAHADHMIRAAAENRPVEEVTRLMALLYREPLEQHCGDEAVRAAAAHRPVEELAELVTRLGRHREERAARQRPATGAAEPVPEDPLAAFDVAGGPPPRPAEPPARRTPAGAAAPAAPAPSQWAAWTDWAAAVTLALCGVAHVPVDRQGIPVGALATALALCGLCLLLALALLRRPALPLLMLGVLVPAVFAGAQVSAGRVDVVGLVPLTEAGLAPPWIAGPLATATAVTVTVALLAHLLGDRRPAGAPAPDRKTAVLPARD</sequence>
<feature type="transmembrane region" description="Helical" evidence="2">
    <location>
        <begin position="275"/>
        <end position="296"/>
    </location>
</feature>
<comment type="caution">
    <text evidence="3">The sequence shown here is derived from an EMBL/GenBank/DDBJ whole genome shotgun (WGS) entry which is preliminary data.</text>
</comment>
<keyword evidence="2" id="KW-0472">Membrane</keyword>
<feature type="region of interest" description="Disordered" evidence="1">
    <location>
        <begin position="186"/>
        <end position="239"/>
    </location>
</feature>
<feature type="region of interest" description="Disordered" evidence="1">
    <location>
        <begin position="1"/>
        <end position="64"/>
    </location>
</feature>